<accession>K9XXG7</accession>
<dbReference type="RefSeq" id="WP_015194955.1">
    <property type="nucleotide sequence ID" value="NC_019748.1"/>
</dbReference>
<keyword evidence="2" id="KW-1185">Reference proteome</keyword>
<dbReference type="AlphaFoldDB" id="K9XXG7"/>
<organism evidence="1 2">
    <name type="scientific">Stanieria cyanosphaera (strain ATCC 29371 / PCC 7437)</name>
    <dbReference type="NCBI Taxonomy" id="111780"/>
    <lineage>
        <taxon>Bacteria</taxon>
        <taxon>Bacillati</taxon>
        <taxon>Cyanobacteriota</taxon>
        <taxon>Cyanophyceae</taxon>
        <taxon>Pleurocapsales</taxon>
        <taxon>Dermocarpellaceae</taxon>
        <taxon>Stanieria</taxon>
    </lineage>
</organism>
<gene>
    <name evidence="1" type="ordered locus">Sta7437_3808</name>
</gene>
<proteinExistence type="predicted"/>
<reference evidence="2" key="1">
    <citation type="journal article" date="2013" name="Proc. Natl. Acad. Sci. U.S.A.">
        <title>Improving the coverage of the cyanobacterial phylum using diversity-driven genome sequencing.</title>
        <authorList>
            <person name="Shih P.M."/>
            <person name="Wu D."/>
            <person name="Latifi A."/>
            <person name="Axen S.D."/>
            <person name="Fewer D.P."/>
            <person name="Talla E."/>
            <person name="Calteau A."/>
            <person name="Cai F."/>
            <person name="Tandeau de Marsac N."/>
            <person name="Rippka R."/>
            <person name="Herdman M."/>
            <person name="Sivonen K."/>
            <person name="Coursin T."/>
            <person name="Laurent T."/>
            <person name="Goodwin L."/>
            <person name="Nolan M."/>
            <person name="Davenport K.W."/>
            <person name="Han C.S."/>
            <person name="Rubin E.M."/>
            <person name="Eisen J.A."/>
            <person name="Woyke T."/>
            <person name="Gugger M."/>
            <person name="Kerfeld C.A."/>
        </authorList>
    </citation>
    <scope>NUCLEOTIDE SEQUENCE [LARGE SCALE GENOMIC DNA]</scope>
    <source>
        <strain evidence="2">ATCC 29371 / PCC 7437</strain>
    </source>
</reference>
<evidence type="ECO:0000313" key="1">
    <source>
        <dbReference type="EMBL" id="AFZ37295.1"/>
    </source>
</evidence>
<name>K9XXG7_STAC7</name>
<evidence type="ECO:0000313" key="2">
    <source>
        <dbReference type="Proteomes" id="UP000010473"/>
    </source>
</evidence>
<dbReference type="HOGENOM" id="CLU_2977056_0_0_3"/>
<protein>
    <submittedName>
        <fullName evidence="1">Uncharacterized protein</fullName>
    </submittedName>
</protein>
<dbReference type="KEGG" id="scs:Sta7437_3808"/>
<dbReference type="EMBL" id="CP003653">
    <property type="protein sequence ID" value="AFZ37295.1"/>
    <property type="molecule type" value="Genomic_DNA"/>
</dbReference>
<sequence length="58" mass="6836">MNSNLINRSQPNLQRNLESINPNSNNFDFELWAIAVRRQMLTVFEPEVVTETKLDEEE</sequence>
<dbReference type="Proteomes" id="UP000010473">
    <property type="component" value="Chromosome"/>
</dbReference>